<proteinExistence type="predicted"/>
<dbReference type="PROSITE" id="PS51257">
    <property type="entry name" value="PROKAR_LIPOPROTEIN"/>
    <property type="match status" value="1"/>
</dbReference>
<reference evidence="1" key="1">
    <citation type="submission" date="2020-12" db="EMBL/GenBank/DDBJ databases">
        <authorList>
            <person name="Hu Z."/>
        </authorList>
    </citation>
    <scope>NUCLEOTIDE SEQUENCE</scope>
</reference>
<organism evidence="1">
    <name type="scientific">Vibrio phage PH669</name>
    <dbReference type="NCBI Taxonomy" id="2800823"/>
    <lineage>
        <taxon>Viruses</taxon>
        <taxon>Duplodnaviria</taxon>
        <taxon>Heunggongvirae</taxon>
        <taxon>Uroviricota</taxon>
        <taxon>Caudoviricetes</taxon>
        <taxon>Queuovirinae</taxon>
    </lineage>
</organism>
<sequence length="522" mass="60374">MKNKKNVPDNVNVIWKPQPGSQQLAISCPCNHILMEGTRGGGKTDNQVMFFRRFVGLGYGSFWRGVIFDREYKNLDDLIVKSQRWYKQFNDGAKFLKGGGDYKWVWPTGEELLFRQMKTEDDYWKYHGQEFPFIGWNELTKQPNGNLYEMMMSCNRSSFLPMEHTPRHQLTFDDEGNIIDGLLPELPLVVFSTTNPYGVGHNWVKQRFIDPAPPGVVVRDTKEVFNPRTQRRENITKTQVRLFSSYKENRYLSPEYVLELESITDPNKRAAWLEGSWDITSGGMFDDVWSSTHNIVEPFRPPEGWRIFRSFDWGSSRPFSVGWWMESDGSDYVDAKGNIRSSIRGDVYRIAEWYGWTGVPNEGLRLLATQISKGIVEREIRWGIRGQVKPGPADSSIWDDQNGNCIATDMKKRVRIDGKQYSGVTWERAIKSPGSRHNGWEMMRVAIVNGQPDPDGFPREKPGFFVFRNCDQFLRTVPPIPRDSKDMDDVDTDAEDHIADEARYVVLSLGKRFKVKKTTGYY</sequence>
<evidence type="ECO:0000313" key="1">
    <source>
        <dbReference type="EMBL" id="QQK88521.1"/>
    </source>
</evidence>
<dbReference type="InterPro" id="IPR027417">
    <property type="entry name" value="P-loop_NTPase"/>
</dbReference>
<protein>
    <submittedName>
        <fullName evidence="1">Terminase large subunit</fullName>
    </submittedName>
</protein>
<name>A0A7T6ZMC1_9CAUD</name>
<dbReference type="EMBL" id="MW423737">
    <property type="protein sequence ID" value="QQK88521.1"/>
    <property type="molecule type" value="Genomic_DNA"/>
</dbReference>
<dbReference type="Gene3D" id="3.30.420.280">
    <property type="match status" value="1"/>
</dbReference>
<accession>A0A7T6ZMC1</accession>
<dbReference type="Gene3D" id="3.40.50.300">
    <property type="entry name" value="P-loop containing nucleotide triphosphate hydrolases"/>
    <property type="match status" value="1"/>
</dbReference>